<dbReference type="OrthoDB" id="8421236at2"/>
<dbReference type="EMBL" id="QPJL01000010">
    <property type="protein sequence ID" value="RCW83462.1"/>
    <property type="molecule type" value="Genomic_DNA"/>
</dbReference>
<feature type="region of interest" description="Disordered" evidence="1">
    <location>
        <begin position="1"/>
        <end position="22"/>
    </location>
</feature>
<keyword evidence="3" id="KW-1185">Reference proteome</keyword>
<proteinExistence type="predicted"/>
<comment type="caution">
    <text evidence="2">The sequence shown here is derived from an EMBL/GenBank/DDBJ whole genome shotgun (WGS) entry which is preliminary data.</text>
</comment>
<dbReference type="Proteomes" id="UP000253345">
    <property type="component" value="Unassembled WGS sequence"/>
</dbReference>
<evidence type="ECO:0000256" key="1">
    <source>
        <dbReference type="SAM" id="MobiDB-lite"/>
    </source>
</evidence>
<sequence>MPNANAEAQRRWRQRQKEKKQEELVQAVAPAGVFRKPFFEVFTPDDQVGSQYCQALELTGIAAPLFEDDRGPEAFTLDDLQDHNPFGEDSSTSLGRAEVMIGCLIKAAQGLADEVNAYKRTEIKARLAEVEASDLSDPAKKKAALKEAARLNKMLDQLDKQVRWTFPAWKVTG</sequence>
<evidence type="ECO:0000313" key="2">
    <source>
        <dbReference type="EMBL" id="RCW83462.1"/>
    </source>
</evidence>
<accession>A0A368YTC1</accession>
<dbReference type="AlphaFoldDB" id="A0A368YTC1"/>
<organism evidence="2 3">
    <name type="scientific">Paracoccus lutimaris</name>
    <dbReference type="NCBI Taxonomy" id="1490030"/>
    <lineage>
        <taxon>Bacteria</taxon>
        <taxon>Pseudomonadati</taxon>
        <taxon>Pseudomonadota</taxon>
        <taxon>Alphaproteobacteria</taxon>
        <taxon>Rhodobacterales</taxon>
        <taxon>Paracoccaceae</taxon>
        <taxon>Paracoccus</taxon>
    </lineage>
</organism>
<reference evidence="2 3" key="1">
    <citation type="submission" date="2018-07" db="EMBL/GenBank/DDBJ databases">
        <title>Genomic Encyclopedia of Type Strains, Phase III (KMG-III): the genomes of soil and plant-associated and newly described type strains.</title>
        <authorList>
            <person name="Whitman W."/>
        </authorList>
    </citation>
    <scope>NUCLEOTIDE SEQUENCE [LARGE SCALE GENOMIC DNA]</scope>
    <source>
        <strain evidence="2 3">CECT 8525</strain>
    </source>
</reference>
<dbReference type="RefSeq" id="WP_114349463.1">
    <property type="nucleotide sequence ID" value="NZ_QPJL01000010.1"/>
</dbReference>
<protein>
    <submittedName>
        <fullName evidence="2">Uncharacterized protein</fullName>
    </submittedName>
</protein>
<name>A0A368YTC1_9RHOB</name>
<gene>
    <name evidence="2" type="ORF">DFP89_110144</name>
</gene>
<evidence type="ECO:0000313" key="3">
    <source>
        <dbReference type="Proteomes" id="UP000253345"/>
    </source>
</evidence>